<dbReference type="Pfam" id="PF06695">
    <property type="entry name" value="Sm_multidrug_ex"/>
    <property type="match status" value="1"/>
</dbReference>
<reference evidence="2 3" key="1">
    <citation type="submission" date="2021-04" db="EMBL/GenBank/DDBJ databases">
        <title>Draft genome sequence of Paenibacillus cisolokensis, LC2-13A.</title>
        <authorList>
            <person name="Uke A."/>
            <person name="Chhe C."/>
            <person name="Baramee S."/>
            <person name="Kosugi A."/>
        </authorList>
    </citation>
    <scope>NUCLEOTIDE SEQUENCE [LARGE SCALE GENOMIC DNA]</scope>
    <source>
        <strain evidence="2 3">LC2-13A</strain>
    </source>
</reference>
<feature type="transmembrane region" description="Helical" evidence="1">
    <location>
        <begin position="43"/>
        <end position="64"/>
    </location>
</feature>
<feature type="transmembrane region" description="Helical" evidence="1">
    <location>
        <begin position="99"/>
        <end position="123"/>
    </location>
</feature>
<keyword evidence="1" id="KW-0812">Transmembrane</keyword>
<protein>
    <recommendedName>
        <fullName evidence="4">DNA-binding protein</fullName>
    </recommendedName>
</protein>
<keyword evidence="1" id="KW-0472">Membrane</keyword>
<feature type="transmembrane region" description="Helical" evidence="1">
    <location>
        <begin position="129"/>
        <end position="152"/>
    </location>
</feature>
<dbReference type="EMBL" id="BOVJ01000100">
    <property type="protein sequence ID" value="GIQ64556.1"/>
    <property type="molecule type" value="Genomic_DNA"/>
</dbReference>
<evidence type="ECO:0000313" key="3">
    <source>
        <dbReference type="Proteomes" id="UP000680304"/>
    </source>
</evidence>
<accession>A0ABQ4N8Q5</accession>
<dbReference type="Proteomes" id="UP000680304">
    <property type="component" value="Unassembled WGS sequence"/>
</dbReference>
<name>A0ABQ4N8Q5_9BACL</name>
<keyword evidence="1" id="KW-1133">Transmembrane helix</keyword>
<feature type="transmembrane region" description="Helical" evidence="1">
    <location>
        <begin position="12"/>
        <end position="37"/>
    </location>
</feature>
<evidence type="ECO:0000313" key="2">
    <source>
        <dbReference type="EMBL" id="GIQ64556.1"/>
    </source>
</evidence>
<dbReference type="RefSeq" id="WP_213529205.1">
    <property type="nucleotide sequence ID" value="NZ_BOVJ01000100.1"/>
</dbReference>
<gene>
    <name evidence="2" type="ORF">PACILC2_31240</name>
</gene>
<dbReference type="InterPro" id="IPR009577">
    <property type="entry name" value="Sm_multidrug_ex"/>
</dbReference>
<organism evidence="2 3">
    <name type="scientific">Paenibacillus cisolokensis</name>
    <dbReference type="NCBI Taxonomy" id="1658519"/>
    <lineage>
        <taxon>Bacteria</taxon>
        <taxon>Bacillati</taxon>
        <taxon>Bacillota</taxon>
        <taxon>Bacilli</taxon>
        <taxon>Bacillales</taxon>
        <taxon>Paenibacillaceae</taxon>
        <taxon>Paenibacillus</taxon>
    </lineage>
</organism>
<evidence type="ECO:0008006" key="4">
    <source>
        <dbReference type="Google" id="ProtNLM"/>
    </source>
</evidence>
<comment type="caution">
    <text evidence="2">The sequence shown here is derived from an EMBL/GenBank/DDBJ whole genome shotgun (WGS) entry which is preliminary data.</text>
</comment>
<proteinExistence type="predicted"/>
<sequence length="158" mass="17919">MLEWLQQADDIWQYLGLFILAILPWIDIFVVVPLGILWGLSPVVVSIVGFAGNFLMIVLLALFFRQLAAWRQRRRERKGITAPTKRETRARQIWERYGIPGLSIVAPILLGTDLAALLALSFGSSRMRVVVWMGVSLVIWTVILALGSVYGFGYMKWI</sequence>
<keyword evidence="3" id="KW-1185">Reference proteome</keyword>
<evidence type="ECO:0000256" key="1">
    <source>
        <dbReference type="SAM" id="Phobius"/>
    </source>
</evidence>